<organism evidence="1">
    <name type="scientific">Anopheles darlingi</name>
    <name type="common">Mosquito</name>
    <dbReference type="NCBI Taxonomy" id="43151"/>
    <lineage>
        <taxon>Eukaryota</taxon>
        <taxon>Metazoa</taxon>
        <taxon>Ecdysozoa</taxon>
        <taxon>Arthropoda</taxon>
        <taxon>Hexapoda</taxon>
        <taxon>Insecta</taxon>
        <taxon>Pterygota</taxon>
        <taxon>Neoptera</taxon>
        <taxon>Endopterygota</taxon>
        <taxon>Diptera</taxon>
        <taxon>Nematocera</taxon>
        <taxon>Culicoidea</taxon>
        <taxon>Culicidae</taxon>
        <taxon>Anophelinae</taxon>
        <taxon>Anopheles</taxon>
    </lineage>
</organism>
<accession>A0A2M4DG61</accession>
<proteinExistence type="predicted"/>
<protein>
    <submittedName>
        <fullName evidence="1">Putative secreted protein</fullName>
    </submittedName>
</protein>
<sequence length="132" mass="14693">MQLVCVASCVAMAAPTSCEWHERQVQCAQAKKKANRGRWIKEERKPPQKNLVYPLSTHQPVFSLNTDAPLALSRLGLASRRVCMSGTSLHDGTRRGVRVGKPIFLVSNIGARGRSDLSACLPYMQSIRFLER</sequence>
<evidence type="ECO:0000313" key="1">
    <source>
        <dbReference type="EMBL" id="MBW76516.1"/>
    </source>
</evidence>
<reference evidence="1" key="1">
    <citation type="submission" date="2018-01" db="EMBL/GenBank/DDBJ databases">
        <title>An insight into the sialome of Amazonian anophelines.</title>
        <authorList>
            <person name="Ribeiro J.M."/>
            <person name="Scarpassa V."/>
            <person name="Calvo E."/>
        </authorList>
    </citation>
    <scope>NUCLEOTIDE SEQUENCE</scope>
</reference>
<name>A0A2M4DG61_ANODA</name>
<dbReference type="AlphaFoldDB" id="A0A2M4DG61"/>
<dbReference type="EMBL" id="GGFL01012338">
    <property type="protein sequence ID" value="MBW76516.1"/>
    <property type="molecule type" value="Transcribed_RNA"/>
</dbReference>